<proteinExistence type="predicted"/>
<evidence type="ECO:0008006" key="3">
    <source>
        <dbReference type="Google" id="ProtNLM"/>
    </source>
</evidence>
<evidence type="ECO:0000313" key="2">
    <source>
        <dbReference type="Proteomes" id="UP001273505"/>
    </source>
</evidence>
<keyword evidence="2" id="KW-1185">Reference proteome</keyword>
<accession>A0ABU4RXW5</accession>
<organism evidence="1 2">
    <name type="scientific">Gilvimarinus gilvus</name>
    <dbReference type="NCBI Taxonomy" id="3058038"/>
    <lineage>
        <taxon>Bacteria</taxon>
        <taxon>Pseudomonadati</taxon>
        <taxon>Pseudomonadota</taxon>
        <taxon>Gammaproteobacteria</taxon>
        <taxon>Cellvibrionales</taxon>
        <taxon>Cellvibrionaceae</taxon>
        <taxon>Gilvimarinus</taxon>
    </lineage>
</organism>
<sequence>MQGDYSEDVCNPIESWRLTTVAKQKSGLGRGLLIAGRLLNRSLKRIKELVGSVWYWRARVFKAPPSGLPPFFLHVGLPKTATTTLQNTLLNQHSGICYLGKRSGSKAEKQCSTDEIYRALRPILWHRNEPTDIGYVQSVLQTYSKAQGPEKPILGSWEGLLIKPPMQFRALLRELQNVTGDVRVVATLRNPLKRLPSAYLHAIKACVRHGTHYTIPKGRVFISFDEWLAGTHRPSAIHDPRFDFDKNLRFAAKFLGKEKLGVFLMEDMIEDHQAYFARILDFLGVEDSGMLYERKHLNEAFTTAQLEFLQAIEGSDAERARWLALDSGERHRRMAAVAREDNADKCKITLSDNQRELIAGRSRDLNRWLVDTYNLDLERHGYPL</sequence>
<reference evidence="1 2" key="1">
    <citation type="submission" date="2023-11" db="EMBL/GenBank/DDBJ databases">
        <title>Gilvimarinus fulvus sp. nov., isolated from the surface of Kelp.</title>
        <authorList>
            <person name="Sun Y.Y."/>
            <person name="Gong Y."/>
            <person name="Du Z.J."/>
        </authorList>
    </citation>
    <scope>NUCLEOTIDE SEQUENCE [LARGE SCALE GENOMIC DNA]</scope>
    <source>
        <strain evidence="1 2">SDUM040013</strain>
    </source>
</reference>
<dbReference type="SUPFAM" id="SSF52540">
    <property type="entry name" value="P-loop containing nucleoside triphosphate hydrolases"/>
    <property type="match status" value="1"/>
</dbReference>
<gene>
    <name evidence="1" type="ORF">SCD92_06570</name>
</gene>
<dbReference type="Proteomes" id="UP001273505">
    <property type="component" value="Unassembled WGS sequence"/>
</dbReference>
<protein>
    <recommendedName>
        <fullName evidence="3">Sulfotransferase</fullName>
    </recommendedName>
</protein>
<name>A0ABU4RXW5_9GAMM</name>
<dbReference type="RefSeq" id="WP_302723508.1">
    <property type="nucleotide sequence ID" value="NZ_JAULRU010000617.1"/>
</dbReference>
<evidence type="ECO:0000313" key="1">
    <source>
        <dbReference type="EMBL" id="MDX6849017.1"/>
    </source>
</evidence>
<dbReference type="EMBL" id="JAXAFO010000008">
    <property type="protein sequence ID" value="MDX6849017.1"/>
    <property type="molecule type" value="Genomic_DNA"/>
</dbReference>
<dbReference type="Gene3D" id="3.40.50.300">
    <property type="entry name" value="P-loop containing nucleotide triphosphate hydrolases"/>
    <property type="match status" value="1"/>
</dbReference>
<comment type="caution">
    <text evidence="1">The sequence shown here is derived from an EMBL/GenBank/DDBJ whole genome shotgun (WGS) entry which is preliminary data.</text>
</comment>
<dbReference type="InterPro" id="IPR027417">
    <property type="entry name" value="P-loop_NTPase"/>
</dbReference>